<dbReference type="Proteomes" id="UP000789860">
    <property type="component" value="Unassembled WGS sequence"/>
</dbReference>
<protein>
    <submittedName>
        <fullName evidence="1">11476_t:CDS:1</fullName>
    </submittedName>
</protein>
<evidence type="ECO:0000313" key="2">
    <source>
        <dbReference type="Proteomes" id="UP000789860"/>
    </source>
</evidence>
<evidence type="ECO:0000313" key="1">
    <source>
        <dbReference type="EMBL" id="CAG8481552.1"/>
    </source>
</evidence>
<name>A0ACA9KLT5_9GLOM</name>
<reference evidence="1" key="1">
    <citation type="submission" date="2021-06" db="EMBL/GenBank/DDBJ databases">
        <authorList>
            <person name="Kallberg Y."/>
            <person name="Tangrot J."/>
            <person name="Rosling A."/>
        </authorList>
    </citation>
    <scope>NUCLEOTIDE SEQUENCE</scope>
    <source>
        <strain evidence="1">AU212A</strain>
    </source>
</reference>
<comment type="caution">
    <text evidence="1">The sequence shown here is derived from an EMBL/GenBank/DDBJ whole genome shotgun (WGS) entry which is preliminary data.</text>
</comment>
<accession>A0ACA9KLT5</accession>
<organism evidence="1 2">
    <name type="scientific">Scutellospora calospora</name>
    <dbReference type="NCBI Taxonomy" id="85575"/>
    <lineage>
        <taxon>Eukaryota</taxon>
        <taxon>Fungi</taxon>
        <taxon>Fungi incertae sedis</taxon>
        <taxon>Mucoromycota</taxon>
        <taxon>Glomeromycotina</taxon>
        <taxon>Glomeromycetes</taxon>
        <taxon>Diversisporales</taxon>
        <taxon>Gigasporaceae</taxon>
        <taxon>Scutellospora</taxon>
    </lineage>
</organism>
<keyword evidence="2" id="KW-1185">Reference proteome</keyword>
<proteinExistence type="predicted"/>
<sequence>ERRVAYEYAIREDPKLFGLEEVPSPHKGYRKETNETSSNKSRSRLGRKAFTRMRSIK</sequence>
<dbReference type="EMBL" id="CAJVPM010002183">
    <property type="protein sequence ID" value="CAG8481552.1"/>
    <property type="molecule type" value="Genomic_DNA"/>
</dbReference>
<feature type="non-terminal residue" evidence="1">
    <location>
        <position position="1"/>
    </location>
</feature>
<gene>
    <name evidence="1" type="ORF">SCALOS_LOCUS2445</name>
</gene>